<evidence type="ECO:0000313" key="13">
    <source>
        <dbReference type="EMBL" id="CAD7401257.1"/>
    </source>
</evidence>
<dbReference type="EMBL" id="OD001267">
    <property type="protein sequence ID" value="CAD7401257.1"/>
    <property type="molecule type" value="Genomic_DNA"/>
</dbReference>
<dbReference type="Pfam" id="PF04969">
    <property type="entry name" value="CS"/>
    <property type="match status" value="2"/>
</dbReference>
<dbReference type="InterPro" id="IPR037893">
    <property type="entry name" value="CS_CacyBP"/>
</dbReference>
<evidence type="ECO:0000256" key="3">
    <source>
        <dbReference type="ARBA" id="ARBA00015702"/>
    </source>
</evidence>
<evidence type="ECO:0000256" key="10">
    <source>
        <dbReference type="SAM" id="Coils"/>
    </source>
</evidence>
<dbReference type="InterPro" id="IPR037201">
    <property type="entry name" value="CacyBP_N"/>
</dbReference>
<dbReference type="GO" id="GO:0007507">
    <property type="term" value="P:heart development"/>
    <property type="evidence" value="ECO:0007669"/>
    <property type="project" value="TreeGrafter"/>
</dbReference>
<comment type="function">
    <text evidence="9">May be involved in calcium-dependent ubiquitination and subsequent proteasomal degradation of target proteins. Probably serves as a molecular bridge in ubiquitin E3 complexes. Participates in the ubiquitin-mediated degradation of beta-catenin (CTNNB1).</text>
</comment>
<feature type="coiled-coil region" evidence="10">
    <location>
        <begin position="5"/>
        <end position="48"/>
    </location>
</feature>
<feature type="domain" description="CS" evidence="12">
    <location>
        <begin position="70"/>
        <end position="205"/>
    </location>
</feature>
<sequence length="268" mass="30181">MPSNVEQLQLDVEELNKFLVAAQRQRVKEYLISQIKSLQTEIASLKQASQHDAFCNIKFSASNKPSCYEVKLNNYAWDQSDKFVKIYVTLKNVHTLDPGNVLCDYTNRVPAVPDVLFAPMLMATLMTIDMPLLMTGSLSSPHPSALIQLSVVLHVNGLDNKNYTLPITNLLEEINKDQSYWKVKTDNVTVFLAKKNIGSKWTHMTCSEKKALDSKLPKMDGAGEDPSGGLMDMMKHMYETGDDEMKRTIAKAWTESREKQLAGAPMDF</sequence>
<evidence type="ECO:0000256" key="1">
    <source>
        <dbReference type="ARBA" id="ARBA00004123"/>
    </source>
</evidence>
<evidence type="ECO:0000259" key="12">
    <source>
        <dbReference type="PROSITE" id="PS51203"/>
    </source>
</evidence>
<organism evidence="13">
    <name type="scientific">Timema poppense</name>
    <name type="common">Walking stick</name>
    <dbReference type="NCBI Taxonomy" id="170557"/>
    <lineage>
        <taxon>Eukaryota</taxon>
        <taxon>Metazoa</taxon>
        <taxon>Ecdysozoa</taxon>
        <taxon>Arthropoda</taxon>
        <taxon>Hexapoda</taxon>
        <taxon>Insecta</taxon>
        <taxon>Pterygota</taxon>
        <taxon>Neoptera</taxon>
        <taxon>Polyneoptera</taxon>
        <taxon>Phasmatodea</taxon>
        <taxon>Timematodea</taxon>
        <taxon>Timematoidea</taxon>
        <taxon>Timematidae</taxon>
        <taxon>Timema</taxon>
    </lineage>
</organism>
<dbReference type="GO" id="GO:0005634">
    <property type="term" value="C:nucleus"/>
    <property type="evidence" value="ECO:0007669"/>
    <property type="project" value="UniProtKB-SubCell"/>
</dbReference>
<dbReference type="PROSITE" id="PS51203">
    <property type="entry name" value="CS"/>
    <property type="match status" value="1"/>
</dbReference>
<dbReference type="SUPFAM" id="SSF49764">
    <property type="entry name" value="HSP20-like chaperones"/>
    <property type="match status" value="2"/>
</dbReference>
<dbReference type="InterPro" id="IPR007699">
    <property type="entry name" value="SGS_dom"/>
</dbReference>
<name>A0A7R9CRK6_TIMPO</name>
<dbReference type="GO" id="GO:0005737">
    <property type="term" value="C:cytoplasm"/>
    <property type="evidence" value="ECO:0007669"/>
    <property type="project" value="UniProtKB-SubCell"/>
</dbReference>
<dbReference type="PANTHER" id="PTHR13164">
    <property type="entry name" value="CALICYLIN BINDING PROTEIN"/>
    <property type="match status" value="1"/>
</dbReference>
<dbReference type="GO" id="GO:0015631">
    <property type="term" value="F:tubulin binding"/>
    <property type="evidence" value="ECO:0007669"/>
    <property type="project" value="InterPro"/>
</dbReference>
<keyword evidence="8" id="KW-0539">Nucleus</keyword>
<keyword evidence="5" id="KW-0597">Phosphoprotein</keyword>
<keyword evidence="4" id="KW-0963">Cytoplasm</keyword>
<dbReference type="GO" id="GO:0031625">
    <property type="term" value="F:ubiquitin protein ligase binding"/>
    <property type="evidence" value="ECO:0007669"/>
    <property type="project" value="InterPro"/>
</dbReference>
<dbReference type="Gene3D" id="4.10.860.10">
    <property type="entry name" value="UVR domain"/>
    <property type="match status" value="1"/>
</dbReference>
<reference evidence="13" key="1">
    <citation type="submission" date="2020-11" db="EMBL/GenBank/DDBJ databases">
        <authorList>
            <person name="Tran Van P."/>
        </authorList>
    </citation>
    <scope>NUCLEOTIDE SEQUENCE</scope>
</reference>
<evidence type="ECO:0000256" key="2">
    <source>
        <dbReference type="ARBA" id="ARBA00004496"/>
    </source>
</evidence>
<dbReference type="AlphaFoldDB" id="A0A7R9CRK6"/>
<comment type="subcellular location">
    <subcellularLocation>
        <location evidence="2">Cytoplasm</location>
    </subcellularLocation>
    <subcellularLocation>
        <location evidence="1">Nucleus</location>
    </subcellularLocation>
</comment>
<dbReference type="InterPro" id="IPR007052">
    <property type="entry name" value="CS_dom"/>
</dbReference>
<dbReference type="InterPro" id="IPR052289">
    <property type="entry name" value="Calcyclin-binding_UBL-bridge"/>
</dbReference>
<evidence type="ECO:0000256" key="8">
    <source>
        <dbReference type="ARBA" id="ARBA00023242"/>
    </source>
</evidence>
<evidence type="ECO:0000259" key="11">
    <source>
        <dbReference type="PROSITE" id="PS51048"/>
    </source>
</evidence>
<feature type="domain" description="SGS" evidence="11">
    <location>
        <begin position="189"/>
        <end position="268"/>
    </location>
</feature>
<evidence type="ECO:0000256" key="5">
    <source>
        <dbReference type="ARBA" id="ARBA00022553"/>
    </source>
</evidence>
<evidence type="ECO:0000256" key="7">
    <source>
        <dbReference type="ARBA" id="ARBA00022990"/>
    </source>
</evidence>
<dbReference type="Pfam" id="PF09032">
    <property type="entry name" value="Siah-Interact_N"/>
    <property type="match status" value="1"/>
</dbReference>
<dbReference type="PANTHER" id="PTHR13164:SF3">
    <property type="entry name" value="CALCYCLIN-BINDING PROTEIN"/>
    <property type="match status" value="1"/>
</dbReference>
<proteinExistence type="predicted"/>
<protein>
    <recommendedName>
        <fullName evidence="3">Calcyclin-binding protein</fullName>
    </recommendedName>
</protein>
<evidence type="ECO:0000256" key="6">
    <source>
        <dbReference type="ARBA" id="ARBA00022786"/>
    </source>
</evidence>
<keyword evidence="7" id="KW-0007">Acetylation</keyword>
<dbReference type="PROSITE" id="PS51048">
    <property type="entry name" value="SGS"/>
    <property type="match status" value="1"/>
</dbReference>
<dbReference type="SUPFAM" id="SSF140106">
    <property type="entry name" value="Calcyclin-binding protein-like"/>
    <property type="match status" value="1"/>
</dbReference>
<evidence type="ECO:0000256" key="4">
    <source>
        <dbReference type="ARBA" id="ARBA00022490"/>
    </source>
</evidence>
<keyword evidence="6" id="KW-0833">Ubl conjugation pathway</keyword>
<dbReference type="Gene3D" id="2.60.40.790">
    <property type="match status" value="2"/>
</dbReference>
<dbReference type="InterPro" id="IPR015120">
    <property type="entry name" value="Siah-Interact_N"/>
</dbReference>
<dbReference type="GO" id="GO:0044548">
    <property type="term" value="F:S100 protein binding"/>
    <property type="evidence" value="ECO:0007669"/>
    <property type="project" value="InterPro"/>
</dbReference>
<evidence type="ECO:0000256" key="9">
    <source>
        <dbReference type="ARBA" id="ARBA00025145"/>
    </source>
</evidence>
<dbReference type="InterPro" id="IPR008978">
    <property type="entry name" value="HSP20-like_chaperone"/>
</dbReference>
<gene>
    <name evidence="13" type="ORF">TPSB3V08_LOCUS3004</name>
</gene>
<dbReference type="CDD" id="cd06468">
    <property type="entry name" value="p23_CacyBP"/>
    <property type="match status" value="1"/>
</dbReference>
<accession>A0A7R9CRK6</accession>
<keyword evidence="10" id="KW-0175">Coiled coil</keyword>